<evidence type="ECO:0000313" key="1">
    <source>
        <dbReference type="EMBL" id="PKK31746.1"/>
    </source>
</evidence>
<dbReference type="InParanoid" id="A0A2I0MPZ3"/>
<protein>
    <submittedName>
        <fullName evidence="1">Putative LOC102094966</fullName>
    </submittedName>
</protein>
<accession>A0A2I0MPZ3</accession>
<dbReference type="Proteomes" id="UP000053872">
    <property type="component" value="Unassembled WGS sequence"/>
</dbReference>
<sequence length="237" mass="26904">MDELVPARTDVGRTDVGKTDVSPCLPGTLRTLHGRLKSWLLNLPRMELEREFESWDCQPLCLGQTVHPRENLLSPESPCQQRKPALELPYSSENLRAGYQECVCWSLPQPLSARDRILCFGHVSLLSSHPAVPVQPRPFLQLFLNYSSSNPSSGYSSTQFASSCHLHKVRCGICVELCYIAQGCVGFFLLNRQLVYVYARLKILSLDAHSFPENYFPYEWLMPVAAFPAMAGRRWRD</sequence>
<organism evidence="1 2">
    <name type="scientific">Columba livia</name>
    <name type="common">Rock dove</name>
    <dbReference type="NCBI Taxonomy" id="8932"/>
    <lineage>
        <taxon>Eukaryota</taxon>
        <taxon>Metazoa</taxon>
        <taxon>Chordata</taxon>
        <taxon>Craniata</taxon>
        <taxon>Vertebrata</taxon>
        <taxon>Euteleostomi</taxon>
        <taxon>Archelosauria</taxon>
        <taxon>Archosauria</taxon>
        <taxon>Dinosauria</taxon>
        <taxon>Saurischia</taxon>
        <taxon>Theropoda</taxon>
        <taxon>Coelurosauria</taxon>
        <taxon>Aves</taxon>
        <taxon>Neognathae</taxon>
        <taxon>Neoaves</taxon>
        <taxon>Columbimorphae</taxon>
        <taxon>Columbiformes</taxon>
        <taxon>Columbidae</taxon>
        <taxon>Columba</taxon>
    </lineage>
</organism>
<comment type="caution">
    <text evidence="1">The sequence shown here is derived from an EMBL/GenBank/DDBJ whole genome shotgun (WGS) entry which is preliminary data.</text>
</comment>
<reference evidence="1 2" key="1">
    <citation type="journal article" date="2013" name="Science">
        <title>Genomic diversity and evolution of the head crest in the rock pigeon.</title>
        <authorList>
            <person name="Shapiro M.D."/>
            <person name="Kronenberg Z."/>
            <person name="Li C."/>
            <person name="Domyan E.T."/>
            <person name="Pan H."/>
            <person name="Campbell M."/>
            <person name="Tan H."/>
            <person name="Huff C.D."/>
            <person name="Hu H."/>
            <person name="Vickrey A.I."/>
            <person name="Nielsen S.C."/>
            <person name="Stringham S.A."/>
            <person name="Hu H."/>
            <person name="Willerslev E."/>
            <person name="Gilbert M.T."/>
            <person name="Yandell M."/>
            <person name="Zhang G."/>
            <person name="Wang J."/>
        </authorList>
    </citation>
    <scope>NUCLEOTIDE SEQUENCE [LARGE SCALE GENOMIC DNA]</scope>
    <source>
        <tissue evidence="1">Blood</tissue>
    </source>
</reference>
<name>A0A2I0MPZ3_COLLI</name>
<dbReference type="EMBL" id="AKCR02000005">
    <property type="protein sequence ID" value="PKK31746.1"/>
    <property type="molecule type" value="Genomic_DNA"/>
</dbReference>
<gene>
    <name evidence="1" type="ORF">A306_00002350</name>
</gene>
<proteinExistence type="predicted"/>
<evidence type="ECO:0000313" key="2">
    <source>
        <dbReference type="Proteomes" id="UP000053872"/>
    </source>
</evidence>
<dbReference type="AlphaFoldDB" id="A0A2I0MPZ3"/>
<keyword evidence="2" id="KW-1185">Reference proteome</keyword>